<proteinExistence type="predicted"/>
<reference evidence="2" key="1">
    <citation type="submission" date="2021-01" db="EMBL/GenBank/DDBJ databases">
        <authorList>
            <person name="Corre E."/>
            <person name="Pelletier E."/>
            <person name="Niang G."/>
            <person name="Scheremetjew M."/>
            <person name="Finn R."/>
            <person name="Kale V."/>
            <person name="Holt S."/>
            <person name="Cochrane G."/>
            <person name="Meng A."/>
            <person name="Brown T."/>
            <person name="Cohen L."/>
        </authorList>
    </citation>
    <scope>NUCLEOTIDE SEQUENCE</scope>
    <source>
        <strain evidence="2">Isolate 1302-5</strain>
    </source>
</reference>
<accession>A0A7S4JR91</accession>
<sequence length="161" mass="17613">MDGRIQLSSFGAPRAHIFPSGRVADESQSNRIESSVNRCRHPSADPPPRAKGFPPKGRFSEKTNPRAGGKFRGEKAQGALRGERCSSSNVPSPFAAAPPASSFNIYFGRMPLFRLCLCLCPLRLTTIYRPDSLLLSSSRRRAYDAPVQSQSLGPDALYIEC</sequence>
<name>A0A7S4JR91_9STRA</name>
<evidence type="ECO:0000313" key="2">
    <source>
        <dbReference type="EMBL" id="CAE2271443.1"/>
    </source>
</evidence>
<evidence type="ECO:0000256" key="1">
    <source>
        <dbReference type="SAM" id="MobiDB-lite"/>
    </source>
</evidence>
<feature type="compositionally biased region" description="Polar residues" evidence="1">
    <location>
        <begin position="26"/>
        <end position="37"/>
    </location>
</feature>
<organism evidence="2">
    <name type="scientific">Odontella aurita</name>
    <dbReference type="NCBI Taxonomy" id="265563"/>
    <lineage>
        <taxon>Eukaryota</taxon>
        <taxon>Sar</taxon>
        <taxon>Stramenopiles</taxon>
        <taxon>Ochrophyta</taxon>
        <taxon>Bacillariophyta</taxon>
        <taxon>Mediophyceae</taxon>
        <taxon>Biddulphiophycidae</taxon>
        <taxon>Eupodiscales</taxon>
        <taxon>Odontellaceae</taxon>
        <taxon>Odontella</taxon>
    </lineage>
</organism>
<protein>
    <submittedName>
        <fullName evidence="2">Uncharacterized protein</fullName>
    </submittedName>
</protein>
<gene>
    <name evidence="2" type="ORF">OAUR00152_LOCUS32246</name>
</gene>
<feature type="region of interest" description="Disordered" evidence="1">
    <location>
        <begin position="18"/>
        <end position="91"/>
    </location>
</feature>
<dbReference type="EMBL" id="HBKQ01046742">
    <property type="protein sequence ID" value="CAE2271443.1"/>
    <property type="molecule type" value="Transcribed_RNA"/>
</dbReference>
<dbReference type="AlphaFoldDB" id="A0A7S4JR91"/>